<reference evidence="1 2" key="1">
    <citation type="submission" date="2019-02" db="EMBL/GenBank/DDBJ databases">
        <title>Deep-cultivation of Planctomycetes and their phenomic and genomic characterization uncovers novel biology.</title>
        <authorList>
            <person name="Wiegand S."/>
            <person name="Jogler M."/>
            <person name="Boedeker C."/>
            <person name="Pinto D."/>
            <person name="Vollmers J."/>
            <person name="Rivas-Marin E."/>
            <person name="Kohn T."/>
            <person name="Peeters S.H."/>
            <person name="Heuer A."/>
            <person name="Rast P."/>
            <person name="Oberbeckmann S."/>
            <person name="Bunk B."/>
            <person name="Jeske O."/>
            <person name="Meyerdierks A."/>
            <person name="Storesund J.E."/>
            <person name="Kallscheuer N."/>
            <person name="Luecker S."/>
            <person name="Lage O.M."/>
            <person name="Pohl T."/>
            <person name="Merkel B.J."/>
            <person name="Hornburger P."/>
            <person name="Mueller R.-W."/>
            <person name="Bruemmer F."/>
            <person name="Labrenz M."/>
            <person name="Spormann A.M."/>
            <person name="Op Den Camp H."/>
            <person name="Overmann J."/>
            <person name="Amann R."/>
            <person name="Jetten M.S.M."/>
            <person name="Mascher T."/>
            <person name="Medema M.H."/>
            <person name="Devos D.P."/>
            <person name="Kaster A.-K."/>
            <person name="Ovreas L."/>
            <person name="Rohde M."/>
            <person name="Galperin M.Y."/>
            <person name="Jogler C."/>
        </authorList>
    </citation>
    <scope>NUCLEOTIDE SEQUENCE [LARGE SCALE GENOMIC DNA]</scope>
    <source>
        <strain evidence="1 2">Poly41</strain>
    </source>
</reference>
<gene>
    <name evidence="1" type="ORF">Poly41_16400</name>
</gene>
<dbReference type="AlphaFoldDB" id="A0A5C6DWP6"/>
<organism evidence="1 2">
    <name type="scientific">Novipirellula artificiosorum</name>
    <dbReference type="NCBI Taxonomy" id="2528016"/>
    <lineage>
        <taxon>Bacteria</taxon>
        <taxon>Pseudomonadati</taxon>
        <taxon>Planctomycetota</taxon>
        <taxon>Planctomycetia</taxon>
        <taxon>Pirellulales</taxon>
        <taxon>Pirellulaceae</taxon>
        <taxon>Novipirellula</taxon>
    </lineage>
</organism>
<sequence length="215" mass="25006">MLRRWVIVLSAIFVSIVLFLLIRVQGAVAGREFSPVTFAMREFRFYEIPLIHLQITPIRRTRVTTKTATYLRQNSLINAPTQHAEIWHLVDLSRGFTGQTPADAKILVDQLTLKHEGGEYWRQWCIDHPKHAKLFWPRIQRLAGREMYLLMPPLFELAQTDQSAEAMSQKVDDSLRLQYRDLILDLRAADRDELANGILLEARQDFPNDVELNNL</sequence>
<evidence type="ECO:0000313" key="2">
    <source>
        <dbReference type="Proteomes" id="UP000319143"/>
    </source>
</evidence>
<dbReference type="Proteomes" id="UP000319143">
    <property type="component" value="Unassembled WGS sequence"/>
</dbReference>
<protein>
    <submittedName>
        <fullName evidence="1">Uncharacterized protein</fullName>
    </submittedName>
</protein>
<accession>A0A5C6DWP6</accession>
<dbReference type="OrthoDB" id="263024at2"/>
<keyword evidence="2" id="KW-1185">Reference proteome</keyword>
<name>A0A5C6DWP6_9BACT</name>
<dbReference type="RefSeq" id="WP_146525350.1">
    <property type="nucleotide sequence ID" value="NZ_SJPV01000002.1"/>
</dbReference>
<proteinExistence type="predicted"/>
<evidence type="ECO:0000313" key="1">
    <source>
        <dbReference type="EMBL" id="TWU40805.1"/>
    </source>
</evidence>
<comment type="caution">
    <text evidence="1">The sequence shown here is derived from an EMBL/GenBank/DDBJ whole genome shotgun (WGS) entry which is preliminary data.</text>
</comment>
<dbReference type="EMBL" id="SJPV01000002">
    <property type="protein sequence ID" value="TWU40805.1"/>
    <property type="molecule type" value="Genomic_DNA"/>
</dbReference>